<dbReference type="RefSeq" id="WP_151132365.1">
    <property type="nucleotide sequence ID" value="NZ_CP043311.1"/>
</dbReference>
<dbReference type="InterPro" id="IPR004864">
    <property type="entry name" value="LEA_2"/>
</dbReference>
<dbReference type="Pfam" id="PF03168">
    <property type="entry name" value="LEA_2"/>
    <property type="match status" value="1"/>
</dbReference>
<dbReference type="AlphaFoldDB" id="A0A5J6QKN3"/>
<comment type="similarity">
    <text evidence="1">Belongs to the LEA type 2 family.</text>
</comment>
<evidence type="ECO:0000256" key="1">
    <source>
        <dbReference type="ARBA" id="ARBA00005960"/>
    </source>
</evidence>
<dbReference type="SMART" id="SM00769">
    <property type="entry name" value="WHy"/>
    <property type="match status" value="1"/>
</dbReference>
<dbReference type="Gene3D" id="2.60.40.1820">
    <property type="match status" value="1"/>
</dbReference>
<evidence type="ECO:0000313" key="3">
    <source>
        <dbReference type="EMBL" id="QEY61821.1"/>
    </source>
</evidence>
<keyword evidence="4" id="KW-1185">Reference proteome</keyword>
<organism evidence="3 4">
    <name type="scientific">Metapseudomonas lalkuanensis</name>
    <dbReference type="NCBI Taxonomy" id="2604832"/>
    <lineage>
        <taxon>Bacteria</taxon>
        <taxon>Pseudomonadati</taxon>
        <taxon>Pseudomonadota</taxon>
        <taxon>Gammaproteobacteria</taxon>
        <taxon>Pseudomonadales</taxon>
        <taxon>Pseudomonadaceae</taxon>
        <taxon>Metapseudomonas</taxon>
    </lineage>
</organism>
<feature type="domain" description="Water stress and hypersensitive response" evidence="2">
    <location>
        <begin position="40"/>
        <end position="159"/>
    </location>
</feature>
<accession>A0A5J6QKN3</accession>
<dbReference type="GO" id="GO:0009269">
    <property type="term" value="P:response to desiccation"/>
    <property type="evidence" value="ECO:0007669"/>
    <property type="project" value="InterPro"/>
</dbReference>
<dbReference type="InterPro" id="IPR013990">
    <property type="entry name" value="WHy-dom"/>
</dbReference>
<evidence type="ECO:0000313" key="4">
    <source>
        <dbReference type="Proteomes" id="UP000327179"/>
    </source>
</evidence>
<proteinExistence type="inferred from homology"/>
<dbReference type="EMBL" id="CP043311">
    <property type="protein sequence ID" value="QEY61821.1"/>
    <property type="molecule type" value="Genomic_DNA"/>
</dbReference>
<dbReference type="PANTHER" id="PTHR31459">
    <property type="match status" value="1"/>
</dbReference>
<dbReference type="SUPFAM" id="SSF117070">
    <property type="entry name" value="LEA14-like"/>
    <property type="match status" value="1"/>
</dbReference>
<evidence type="ECO:0000259" key="2">
    <source>
        <dbReference type="SMART" id="SM00769"/>
    </source>
</evidence>
<dbReference type="InterPro" id="IPR045043">
    <property type="entry name" value="Lea14-like"/>
</dbReference>
<name>A0A5J6QKN3_9GAMM</name>
<gene>
    <name evidence="3" type="ORF">FXN65_07020</name>
</gene>
<dbReference type="Proteomes" id="UP000327179">
    <property type="component" value="Chromosome"/>
</dbReference>
<dbReference type="KEGG" id="plal:FXN65_07020"/>
<dbReference type="PANTHER" id="PTHR31459:SF2">
    <property type="entry name" value="OS03G0843300 PROTEIN"/>
    <property type="match status" value="1"/>
</dbReference>
<reference evidence="3 4" key="1">
    <citation type="submission" date="2019-08" db="EMBL/GenBank/DDBJ databases">
        <title>Whole-genome Sequencing of e-waste polymer degrading bacterium Pseudomonas sp. strain PE08.</title>
        <authorList>
            <person name="Kirdat K."/>
            <person name="Debbarma P."/>
            <person name="Narawade N."/>
            <person name="Suyal D."/>
            <person name="Thorat V."/>
            <person name="Shouche Y."/>
            <person name="Goel R."/>
            <person name="Yadav A."/>
        </authorList>
    </citation>
    <scope>NUCLEOTIDE SEQUENCE [LARGE SCALE GENOMIC DNA]</scope>
    <source>
        <strain evidence="3 4">PE08</strain>
    </source>
</reference>
<sequence length="166" mass="19002">MFYQAQMIRILSLLFFFALPFSGLSGCSTWLSDSFQDPDVRLLKVDVVRAKLLEQQFVLRFRIDNPNDVSLPVRGLAYTVHLNDVKLASGESSTWFTVPAHGSQTFEVPVRTNLWRHMKYIVKLLEKPDEPIKYRLQGEVKTGLMFGKSVHLTRNGEIIPGSYIPE</sequence>
<protein>
    <recommendedName>
        <fullName evidence="2">Water stress and hypersensitive response domain-containing protein</fullName>
    </recommendedName>
</protein>